<dbReference type="EnsemblMetazoa" id="tetur01g16984.1">
    <property type="protein sequence ID" value="tetur01g16984.1"/>
    <property type="gene ID" value="tetur01g16984"/>
</dbReference>
<dbReference type="EMBL" id="CAEY01000434">
    <property type="status" value="NOT_ANNOTATED_CDS"/>
    <property type="molecule type" value="Genomic_DNA"/>
</dbReference>
<accession>A0A158P4A5</accession>
<evidence type="ECO:0000313" key="2">
    <source>
        <dbReference type="EnsemblMetazoa" id="tetur01g16984.1"/>
    </source>
</evidence>
<proteinExistence type="predicted"/>
<sequence>MEDRSKLASEMSINSINRASSKNW</sequence>
<protein>
    <submittedName>
        <fullName evidence="2">Uncharacterized protein</fullName>
    </submittedName>
</protein>
<evidence type="ECO:0000256" key="1">
    <source>
        <dbReference type="SAM" id="MobiDB-lite"/>
    </source>
</evidence>
<dbReference type="AlphaFoldDB" id="A0A158P4A5"/>
<evidence type="ECO:0000313" key="3">
    <source>
        <dbReference type="Proteomes" id="UP000015104"/>
    </source>
</evidence>
<organism evidence="2 3">
    <name type="scientific">Tetranychus urticae</name>
    <name type="common">Two-spotted spider mite</name>
    <dbReference type="NCBI Taxonomy" id="32264"/>
    <lineage>
        <taxon>Eukaryota</taxon>
        <taxon>Metazoa</taxon>
        <taxon>Ecdysozoa</taxon>
        <taxon>Arthropoda</taxon>
        <taxon>Chelicerata</taxon>
        <taxon>Arachnida</taxon>
        <taxon>Acari</taxon>
        <taxon>Acariformes</taxon>
        <taxon>Trombidiformes</taxon>
        <taxon>Prostigmata</taxon>
        <taxon>Eleutherengona</taxon>
        <taxon>Raphignathae</taxon>
        <taxon>Tetranychoidea</taxon>
        <taxon>Tetranychidae</taxon>
        <taxon>Tetranychus</taxon>
    </lineage>
</organism>
<feature type="compositionally biased region" description="Polar residues" evidence="1">
    <location>
        <begin position="11"/>
        <end position="24"/>
    </location>
</feature>
<name>A0A158P4A5_TETUR</name>
<dbReference type="Proteomes" id="UP000015104">
    <property type="component" value="Unassembled WGS sequence"/>
</dbReference>
<feature type="region of interest" description="Disordered" evidence="1">
    <location>
        <begin position="1"/>
        <end position="24"/>
    </location>
</feature>
<reference evidence="2" key="2">
    <citation type="submission" date="2016-04" db="UniProtKB">
        <authorList>
            <consortium name="EnsemblMetazoa"/>
        </authorList>
    </citation>
    <scope>IDENTIFICATION</scope>
</reference>
<reference evidence="3" key="1">
    <citation type="submission" date="2011-08" db="EMBL/GenBank/DDBJ databases">
        <authorList>
            <person name="Rombauts S."/>
        </authorList>
    </citation>
    <scope>NUCLEOTIDE SEQUENCE</scope>
    <source>
        <strain evidence="3">London</strain>
    </source>
</reference>
<keyword evidence="3" id="KW-1185">Reference proteome</keyword>